<sequence length="171" mass="18814">MFKSLTDLYAISDEALAARLQQAEKTCNALHKELAEVHQEVKQMKTQMNSQRTYVAESMLRVYDHVATHMSAMTRDMVGVQKVVNAEGRYTEGLNDLLEKVVVYMGKAPPGLFLRAVGPEGQHLRDGMLEGVGTSQGDADASKQFKKGKKRAVDEPADEMGASSSKRARGI</sequence>
<dbReference type="AlphaFoldDB" id="A0A9W8MS97"/>
<name>A0A9W8MS97_9AGAR</name>
<reference evidence="3" key="1">
    <citation type="submission" date="2022-07" db="EMBL/GenBank/DDBJ databases">
        <title>Genome Sequence of Agrocybe chaxingu.</title>
        <authorList>
            <person name="Buettner E."/>
        </authorList>
    </citation>
    <scope>NUCLEOTIDE SEQUENCE</scope>
    <source>
        <strain evidence="3">MP-N11</strain>
    </source>
</reference>
<feature type="coiled-coil region" evidence="1">
    <location>
        <begin position="13"/>
        <end position="47"/>
    </location>
</feature>
<organism evidence="3 4">
    <name type="scientific">Agrocybe chaxingu</name>
    <dbReference type="NCBI Taxonomy" id="84603"/>
    <lineage>
        <taxon>Eukaryota</taxon>
        <taxon>Fungi</taxon>
        <taxon>Dikarya</taxon>
        <taxon>Basidiomycota</taxon>
        <taxon>Agaricomycotina</taxon>
        <taxon>Agaricomycetes</taxon>
        <taxon>Agaricomycetidae</taxon>
        <taxon>Agaricales</taxon>
        <taxon>Agaricineae</taxon>
        <taxon>Strophariaceae</taxon>
        <taxon>Agrocybe</taxon>
    </lineage>
</organism>
<comment type="caution">
    <text evidence="3">The sequence shown here is derived from an EMBL/GenBank/DDBJ whole genome shotgun (WGS) entry which is preliminary data.</text>
</comment>
<keyword evidence="4" id="KW-1185">Reference proteome</keyword>
<protein>
    <submittedName>
        <fullName evidence="3">Uncharacterized protein</fullName>
    </submittedName>
</protein>
<evidence type="ECO:0000313" key="3">
    <source>
        <dbReference type="EMBL" id="KAJ3502202.1"/>
    </source>
</evidence>
<gene>
    <name evidence="3" type="ORF">NLJ89_g8995</name>
</gene>
<proteinExistence type="predicted"/>
<dbReference type="EMBL" id="JANKHO010001314">
    <property type="protein sequence ID" value="KAJ3502202.1"/>
    <property type="molecule type" value="Genomic_DNA"/>
</dbReference>
<evidence type="ECO:0000256" key="1">
    <source>
        <dbReference type="SAM" id="Coils"/>
    </source>
</evidence>
<keyword evidence="1" id="KW-0175">Coiled coil</keyword>
<dbReference type="Proteomes" id="UP001148786">
    <property type="component" value="Unassembled WGS sequence"/>
</dbReference>
<accession>A0A9W8MS97</accession>
<evidence type="ECO:0000256" key="2">
    <source>
        <dbReference type="SAM" id="MobiDB-lite"/>
    </source>
</evidence>
<evidence type="ECO:0000313" key="4">
    <source>
        <dbReference type="Proteomes" id="UP001148786"/>
    </source>
</evidence>
<feature type="region of interest" description="Disordered" evidence="2">
    <location>
        <begin position="126"/>
        <end position="171"/>
    </location>
</feature>